<accession>A0ABR2Z9E7</accession>
<sequence length="231" mass="25865">MPPHRQITNAPVAPKAQRKSPKSPRSPNAFIIFRNHALEHGLEVPKTQTQLSGEITRLWKCLPASGQSVFYARAQELKKEREGPAEGNGIEEVAHKYRQETMTISWAVDFPLLPPLPAPIRNLPVPSCLTPSSRNQPKPLFAPYYIPRRFTDPPRPEVVDFTEPETEIAIETSVPDELNTHYDPPVPVLDTDTGNDVDDSTTTTLSPYDLFPDLDAPTVPTSLDALFEQYF</sequence>
<name>A0ABR2Z9E7_9AGAR</name>
<evidence type="ECO:0000313" key="3">
    <source>
        <dbReference type="Proteomes" id="UP001437256"/>
    </source>
</evidence>
<feature type="region of interest" description="Disordered" evidence="1">
    <location>
        <begin position="1"/>
        <end position="27"/>
    </location>
</feature>
<dbReference type="InterPro" id="IPR036910">
    <property type="entry name" value="HMG_box_dom_sf"/>
</dbReference>
<evidence type="ECO:0000313" key="2">
    <source>
        <dbReference type="EMBL" id="KAL0057928.1"/>
    </source>
</evidence>
<evidence type="ECO:0000256" key="1">
    <source>
        <dbReference type="SAM" id="MobiDB-lite"/>
    </source>
</evidence>
<dbReference type="SUPFAM" id="SSF47095">
    <property type="entry name" value="HMG-box"/>
    <property type="match status" value="1"/>
</dbReference>
<dbReference type="Gene3D" id="1.10.30.10">
    <property type="entry name" value="High mobility group box domain"/>
    <property type="match status" value="1"/>
</dbReference>
<evidence type="ECO:0008006" key="4">
    <source>
        <dbReference type="Google" id="ProtNLM"/>
    </source>
</evidence>
<organism evidence="2 3">
    <name type="scientific">Marasmius tenuissimus</name>
    <dbReference type="NCBI Taxonomy" id="585030"/>
    <lineage>
        <taxon>Eukaryota</taxon>
        <taxon>Fungi</taxon>
        <taxon>Dikarya</taxon>
        <taxon>Basidiomycota</taxon>
        <taxon>Agaricomycotina</taxon>
        <taxon>Agaricomycetes</taxon>
        <taxon>Agaricomycetidae</taxon>
        <taxon>Agaricales</taxon>
        <taxon>Marasmiineae</taxon>
        <taxon>Marasmiaceae</taxon>
        <taxon>Marasmius</taxon>
    </lineage>
</organism>
<protein>
    <recommendedName>
        <fullName evidence="4">HMG box domain-containing protein</fullName>
    </recommendedName>
</protein>
<dbReference type="EMBL" id="JBBXMP010000407">
    <property type="protein sequence ID" value="KAL0057928.1"/>
    <property type="molecule type" value="Genomic_DNA"/>
</dbReference>
<dbReference type="Proteomes" id="UP001437256">
    <property type="component" value="Unassembled WGS sequence"/>
</dbReference>
<comment type="caution">
    <text evidence="2">The sequence shown here is derived from an EMBL/GenBank/DDBJ whole genome shotgun (WGS) entry which is preliminary data.</text>
</comment>
<gene>
    <name evidence="2" type="ORF">AAF712_015415</name>
</gene>
<reference evidence="2 3" key="1">
    <citation type="submission" date="2024-05" db="EMBL/GenBank/DDBJ databases">
        <title>A draft genome resource for the thread blight pathogen Marasmius tenuissimus strain MS-2.</title>
        <authorList>
            <person name="Yulfo-Soto G.E."/>
            <person name="Baruah I.K."/>
            <person name="Amoako-Attah I."/>
            <person name="Bukari Y."/>
            <person name="Meinhardt L.W."/>
            <person name="Bailey B.A."/>
            <person name="Cohen S.P."/>
        </authorList>
    </citation>
    <scope>NUCLEOTIDE SEQUENCE [LARGE SCALE GENOMIC DNA]</scope>
    <source>
        <strain evidence="2 3">MS-2</strain>
    </source>
</reference>
<proteinExistence type="predicted"/>
<keyword evidence="3" id="KW-1185">Reference proteome</keyword>